<dbReference type="Pfam" id="PF20684">
    <property type="entry name" value="Fung_rhodopsin"/>
    <property type="match status" value="1"/>
</dbReference>
<evidence type="ECO:0000256" key="5">
    <source>
        <dbReference type="ARBA" id="ARBA00038359"/>
    </source>
</evidence>
<protein>
    <recommendedName>
        <fullName evidence="7">Rhodopsin domain-containing protein</fullName>
    </recommendedName>
</protein>
<keyword evidence="4 6" id="KW-0472">Membrane</keyword>
<comment type="subcellular location">
    <subcellularLocation>
        <location evidence="1">Membrane</location>
        <topology evidence="1">Multi-pass membrane protein</topology>
    </subcellularLocation>
</comment>
<evidence type="ECO:0000256" key="1">
    <source>
        <dbReference type="ARBA" id="ARBA00004141"/>
    </source>
</evidence>
<dbReference type="OrthoDB" id="444631at2759"/>
<name>A0A6A6S2F7_9PLEO</name>
<evidence type="ECO:0000313" key="9">
    <source>
        <dbReference type="Proteomes" id="UP000799753"/>
    </source>
</evidence>
<comment type="similarity">
    <text evidence="5">Belongs to the SAT4 family.</text>
</comment>
<evidence type="ECO:0000313" key="8">
    <source>
        <dbReference type="EMBL" id="KAF2642066.1"/>
    </source>
</evidence>
<keyword evidence="3 6" id="KW-1133">Transmembrane helix</keyword>
<keyword evidence="9" id="KW-1185">Reference proteome</keyword>
<sequence length="383" mass="42566">MDVSSIPMEELKLIPAEEPPPGITANFEDPVSLTPAVVGTTSAFLTFALFCFIIRIYTNALITRKWHWDDLSCTVGFILGIIYYAFVVLGCLKGTGGKHLYDLHLDIVLNRASNLQSYLATLAAAPAMGLIKCSLFIQYYRVFRPVRYVRVSVYIGATITATFYVAVTITAVVLTSPRRGENLLDMVTSSHFGDFANFSVPIGVIGMLVDWCLFCLPIPAVHSLQMTFAKKLGIMLVFTTGVLGAIASTIALYYRVQMQRDRSDVEWKLGYIFIWTQIEIFAGVAATSMPSVKLFFKKDSNWPSAWGSSFKYSVARMFGCSACTTSRAERLDDSPDYNGFHHLKDLPKHRPGLYDFSITSQGTIRKASNSYIMFPRDACIAGK</sequence>
<dbReference type="PANTHER" id="PTHR33048">
    <property type="entry name" value="PTH11-LIKE INTEGRAL MEMBRANE PROTEIN (AFU_ORTHOLOGUE AFUA_5G11245)"/>
    <property type="match status" value="1"/>
</dbReference>
<feature type="transmembrane region" description="Helical" evidence="6">
    <location>
        <begin position="232"/>
        <end position="254"/>
    </location>
</feature>
<feature type="transmembrane region" description="Helical" evidence="6">
    <location>
        <begin position="151"/>
        <end position="175"/>
    </location>
</feature>
<organism evidence="8 9">
    <name type="scientific">Massarina eburnea CBS 473.64</name>
    <dbReference type="NCBI Taxonomy" id="1395130"/>
    <lineage>
        <taxon>Eukaryota</taxon>
        <taxon>Fungi</taxon>
        <taxon>Dikarya</taxon>
        <taxon>Ascomycota</taxon>
        <taxon>Pezizomycotina</taxon>
        <taxon>Dothideomycetes</taxon>
        <taxon>Pleosporomycetidae</taxon>
        <taxon>Pleosporales</taxon>
        <taxon>Massarineae</taxon>
        <taxon>Massarinaceae</taxon>
        <taxon>Massarina</taxon>
    </lineage>
</organism>
<dbReference type="AlphaFoldDB" id="A0A6A6S2F7"/>
<feature type="transmembrane region" description="Helical" evidence="6">
    <location>
        <begin position="36"/>
        <end position="58"/>
    </location>
</feature>
<accession>A0A6A6S2F7</accession>
<proteinExistence type="inferred from homology"/>
<feature type="transmembrane region" description="Helical" evidence="6">
    <location>
        <begin position="115"/>
        <end position="139"/>
    </location>
</feature>
<evidence type="ECO:0000256" key="4">
    <source>
        <dbReference type="ARBA" id="ARBA00023136"/>
    </source>
</evidence>
<dbReference type="InterPro" id="IPR049326">
    <property type="entry name" value="Rhodopsin_dom_fungi"/>
</dbReference>
<reference evidence="8" key="1">
    <citation type="journal article" date="2020" name="Stud. Mycol.">
        <title>101 Dothideomycetes genomes: a test case for predicting lifestyles and emergence of pathogens.</title>
        <authorList>
            <person name="Haridas S."/>
            <person name="Albert R."/>
            <person name="Binder M."/>
            <person name="Bloem J."/>
            <person name="Labutti K."/>
            <person name="Salamov A."/>
            <person name="Andreopoulos B."/>
            <person name="Baker S."/>
            <person name="Barry K."/>
            <person name="Bills G."/>
            <person name="Bluhm B."/>
            <person name="Cannon C."/>
            <person name="Castanera R."/>
            <person name="Culley D."/>
            <person name="Daum C."/>
            <person name="Ezra D."/>
            <person name="Gonzalez J."/>
            <person name="Henrissat B."/>
            <person name="Kuo A."/>
            <person name="Liang C."/>
            <person name="Lipzen A."/>
            <person name="Lutzoni F."/>
            <person name="Magnuson J."/>
            <person name="Mondo S."/>
            <person name="Nolan M."/>
            <person name="Ohm R."/>
            <person name="Pangilinan J."/>
            <person name="Park H.-J."/>
            <person name="Ramirez L."/>
            <person name="Alfaro M."/>
            <person name="Sun H."/>
            <person name="Tritt A."/>
            <person name="Yoshinaga Y."/>
            <person name="Zwiers L.-H."/>
            <person name="Turgeon B."/>
            <person name="Goodwin S."/>
            <person name="Spatafora J."/>
            <person name="Crous P."/>
            <person name="Grigoriev I."/>
        </authorList>
    </citation>
    <scope>NUCLEOTIDE SEQUENCE</scope>
    <source>
        <strain evidence="8">CBS 473.64</strain>
    </source>
</reference>
<evidence type="ECO:0000256" key="6">
    <source>
        <dbReference type="SAM" id="Phobius"/>
    </source>
</evidence>
<feature type="domain" description="Rhodopsin" evidence="7">
    <location>
        <begin position="54"/>
        <end position="297"/>
    </location>
</feature>
<dbReference type="GO" id="GO:0016020">
    <property type="term" value="C:membrane"/>
    <property type="evidence" value="ECO:0007669"/>
    <property type="project" value="UniProtKB-SubCell"/>
</dbReference>
<dbReference type="PANTHER" id="PTHR33048:SF158">
    <property type="entry name" value="MEMBRANE PROTEIN PTH11-LIKE, PUTATIVE-RELATED"/>
    <property type="match status" value="1"/>
</dbReference>
<dbReference type="Proteomes" id="UP000799753">
    <property type="component" value="Unassembled WGS sequence"/>
</dbReference>
<evidence type="ECO:0000259" key="7">
    <source>
        <dbReference type="Pfam" id="PF20684"/>
    </source>
</evidence>
<feature type="transmembrane region" description="Helical" evidence="6">
    <location>
        <begin position="195"/>
        <end position="220"/>
    </location>
</feature>
<evidence type="ECO:0000256" key="3">
    <source>
        <dbReference type="ARBA" id="ARBA00022989"/>
    </source>
</evidence>
<gene>
    <name evidence="8" type="ORF">P280DRAFT_541624</name>
</gene>
<dbReference type="EMBL" id="MU006782">
    <property type="protein sequence ID" value="KAF2642066.1"/>
    <property type="molecule type" value="Genomic_DNA"/>
</dbReference>
<feature type="transmembrane region" description="Helical" evidence="6">
    <location>
        <begin position="70"/>
        <end position="95"/>
    </location>
</feature>
<feature type="transmembrane region" description="Helical" evidence="6">
    <location>
        <begin position="274"/>
        <end position="296"/>
    </location>
</feature>
<keyword evidence="2 6" id="KW-0812">Transmembrane</keyword>
<dbReference type="InterPro" id="IPR052337">
    <property type="entry name" value="SAT4-like"/>
</dbReference>
<evidence type="ECO:0000256" key="2">
    <source>
        <dbReference type="ARBA" id="ARBA00022692"/>
    </source>
</evidence>